<dbReference type="AlphaFoldDB" id="A0A8K0H2L6"/>
<sequence>MYNKQSQLLFCRPKHQVKEIEMALEEEELLANKELGRARRNALMDELKKLTSMAALMVVGHCDVPISLSGLVLASLAHLKIAEAHHLSPVRFLSYAQLSGL</sequence>
<organism evidence="1 2">
    <name type="scientific">Rhamnella rubrinervis</name>
    <dbReference type="NCBI Taxonomy" id="2594499"/>
    <lineage>
        <taxon>Eukaryota</taxon>
        <taxon>Viridiplantae</taxon>
        <taxon>Streptophyta</taxon>
        <taxon>Embryophyta</taxon>
        <taxon>Tracheophyta</taxon>
        <taxon>Spermatophyta</taxon>
        <taxon>Magnoliopsida</taxon>
        <taxon>eudicotyledons</taxon>
        <taxon>Gunneridae</taxon>
        <taxon>Pentapetalae</taxon>
        <taxon>rosids</taxon>
        <taxon>fabids</taxon>
        <taxon>Rosales</taxon>
        <taxon>Rhamnaceae</taxon>
        <taxon>rhamnoid group</taxon>
        <taxon>Rhamneae</taxon>
        <taxon>Rhamnella</taxon>
    </lineage>
</organism>
<reference evidence="1" key="1">
    <citation type="submission" date="2020-03" db="EMBL/GenBank/DDBJ databases">
        <title>A high-quality chromosome-level genome assembly of a woody plant with both climbing and erect habits, Rhamnella rubrinervis.</title>
        <authorList>
            <person name="Lu Z."/>
            <person name="Yang Y."/>
            <person name="Zhu X."/>
            <person name="Sun Y."/>
        </authorList>
    </citation>
    <scope>NUCLEOTIDE SEQUENCE</scope>
    <source>
        <strain evidence="1">BYM</strain>
        <tissue evidence="1">Leaf</tissue>
    </source>
</reference>
<dbReference type="Proteomes" id="UP000796880">
    <property type="component" value="Unassembled WGS sequence"/>
</dbReference>
<evidence type="ECO:0000313" key="2">
    <source>
        <dbReference type="Proteomes" id="UP000796880"/>
    </source>
</evidence>
<protein>
    <submittedName>
        <fullName evidence="1">Uncharacterized protein</fullName>
    </submittedName>
</protein>
<name>A0A8K0H2L6_9ROSA</name>
<dbReference type="EMBL" id="VOIH02000006">
    <property type="protein sequence ID" value="KAF3444616.1"/>
    <property type="molecule type" value="Genomic_DNA"/>
</dbReference>
<gene>
    <name evidence="1" type="ORF">FNV43_RR14308</name>
</gene>
<proteinExistence type="predicted"/>
<comment type="caution">
    <text evidence="1">The sequence shown here is derived from an EMBL/GenBank/DDBJ whole genome shotgun (WGS) entry which is preliminary data.</text>
</comment>
<evidence type="ECO:0000313" key="1">
    <source>
        <dbReference type="EMBL" id="KAF3444616.1"/>
    </source>
</evidence>
<keyword evidence="2" id="KW-1185">Reference proteome</keyword>
<accession>A0A8K0H2L6</accession>